<evidence type="ECO:0000256" key="3">
    <source>
        <dbReference type="ARBA" id="ARBA00022989"/>
    </source>
</evidence>
<evidence type="ECO:0000256" key="8">
    <source>
        <dbReference type="SAM" id="Phobius"/>
    </source>
</evidence>
<feature type="region of interest" description="Disordered" evidence="7">
    <location>
        <begin position="115"/>
        <end position="161"/>
    </location>
</feature>
<feature type="transmembrane region" description="Helical" evidence="8">
    <location>
        <begin position="261"/>
        <end position="280"/>
    </location>
</feature>
<keyword evidence="4 8" id="KW-0472">Membrane</keyword>
<keyword evidence="3 8" id="KW-1133">Transmembrane helix</keyword>
<protein>
    <recommendedName>
        <fullName evidence="11">Vacuolar membrane PQ loop repeat protein</fullName>
    </recommendedName>
</protein>
<dbReference type="PANTHER" id="PTHR16201:SF44">
    <property type="entry name" value="SEVEN TRANSMEMBRANE PROTEIN 1"/>
    <property type="match status" value="1"/>
</dbReference>
<dbReference type="EMBL" id="NAJO01000069">
    <property type="protein sequence ID" value="OQN96253.1"/>
    <property type="molecule type" value="Genomic_DNA"/>
</dbReference>
<dbReference type="STRING" id="1507870.A0A1V8SB02"/>
<gene>
    <name evidence="9" type="ORF">B0A48_17815</name>
</gene>
<feature type="transmembrane region" description="Helical" evidence="8">
    <location>
        <begin position="184"/>
        <end position="202"/>
    </location>
</feature>
<dbReference type="InParanoid" id="A0A1V8SB02"/>
<proteinExistence type="inferred from homology"/>
<dbReference type="SMART" id="SM00679">
    <property type="entry name" value="CTNS"/>
    <property type="match status" value="2"/>
</dbReference>
<comment type="similarity">
    <text evidence="5">Belongs to the laat-1 family.</text>
</comment>
<dbReference type="AlphaFoldDB" id="A0A1V8SB02"/>
<evidence type="ECO:0000256" key="5">
    <source>
        <dbReference type="ARBA" id="ARBA00038039"/>
    </source>
</evidence>
<dbReference type="Proteomes" id="UP000192596">
    <property type="component" value="Unassembled WGS sequence"/>
</dbReference>
<organism evidence="9 10">
    <name type="scientific">Cryoendolithus antarcticus</name>
    <dbReference type="NCBI Taxonomy" id="1507870"/>
    <lineage>
        <taxon>Eukaryota</taxon>
        <taxon>Fungi</taxon>
        <taxon>Dikarya</taxon>
        <taxon>Ascomycota</taxon>
        <taxon>Pezizomycotina</taxon>
        <taxon>Dothideomycetes</taxon>
        <taxon>Dothideomycetidae</taxon>
        <taxon>Cladosporiales</taxon>
        <taxon>Cladosporiaceae</taxon>
        <taxon>Cryoendolithus</taxon>
    </lineage>
</organism>
<dbReference type="Pfam" id="PF04193">
    <property type="entry name" value="PQ-loop"/>
    <property type="match status" value="2"/>
</dbReference>
<feature type="transmembrane region" description="Helical" evidence="8">
    <location>
        <begin position="12"/>
        <end position="32"/>
    </location>
</feature>
<feature type="transmembrane region" description="Helical" evidence="8">
    <location>
        <begin position="222"/>
        <end position="240"/>
    </location>
</feature>
<evidence type="ECO:0000256" key="6">
    <source>
        <dbReference type="ARBA" id="ARBA00050768"/>
    </source>
</evidence>
<comment type="catalytic activity">
    <reaction evidence="6">
        <text>L-histidine(out) + L-arginine(in) = L-histidine(in) + L-arginine(out)</text>
        <dbReference type="Rhea" id="RHEA:71063"/>
        <dbReference type="ChEBI" id="CHEBI:32682"/>
        <dbReference type="ChEBI" id="CHEBI:57595"/>
    </reaction>
</comment>
<evidence type="ECO:0000256" key="7">
    <source>
        <dbReference type="SAM" id="MobiDB-lite"/>
    </source>
</evidence>
<sequence>MAVTLTPHEALSGIFGSISLASWIFLLVPQLLENYTNGNADGISLPFLLIWAAGDVLNLAGALWAGLVPTVIALAVYFCFADGALIAQCVYYRSLKRNQQEMKGVVEETSALLGNGEVQGSPKTRRAGSQGSNIGLPGSHRRPSSTASLAKRNPSYTSSSSHHRESLAAILEEPTQKSAWLKNTLSIIGILFVGTAGWAIAYRTGTWQPVPEPRPGGSVDSTPTPLGAELLGYGSAVLYLGARIPQIIKNQRSRSCEGLSLLFFMLSLVGNASYGAGILFHSLEGGYVMTNLPWLIGSLGTMVEDGAIFVQFSVFGEKKEEDDEEDAVVG</sequence>
<reference evidence="10" key="1">
    <citation type="submission" date="2017-03" db="EMBL/GenBank/DDBJ databases">
        <title>Genomes of endolithic fungi from Antarctica.</title>
        <authorList>
            <person name="Coleine C."/>
            <person name="Masonjones S."/>
            <person name="Stajich J.E."/>
        </authorList>
    </citation>
    <scope>NUCLEOTIDE SEQUENCE [LARGE SCALE GENOMIC DNA]</scope>
    <source>
        <strain evidence="10">CCFEE 5527</strain>
    </source>
</reference>
<evidence type="ECO:0000256" key="4">
    <source>
        <dbReference type="ARBA" id="ARBA00023136"/>
    </source>
</evidence>
<comment type="caution">
    <text evidence="9">The sequence shown here is derived from an EMBL/GenBank/DDBJ whole genome shotgun (WGS) entry which is preliminary data.</text>
</comment>
<evidence type="ECO:0008006" key="11">
    <source>
        <dbReference type="Google" id="ProtNLM"/>
    </source>
</evidence>
<accession>A0A1V8SB02</accession>
<dbReference type="InterPro" id="IPR006603">
    <property type="entry name" value="PQ-loop_rpt"/>
</dbReference>
<feature type="transmembrane region" description="Helical" evidence="8">
    <location>
        <begin position="44"/>
        <end position="65"/>
    </location>
</feature>
<evidence type="ECO:0000256" key="1">
    <source>
        <dbReference type="ARBA" id="ARBA00004141"/>
    </source>
</evidence>
<keyword evidence="10" id="KW-1185">Reference proteome</keyword>
<evidence type="ECO:0000313" key="9">
    <source>
        <dbReference type="EMBL" id="OQN96253.1"/>
    </source>
</evidence>
<feature type="transmembrane region" description="Helical" evidence="8">
    <location>
        <begin position="71"/>
        <end position="92"/>
    </location>
</feature>
<dbReference type="PANTHER" id="PTHR16201">
    <property type="entry name" value="SEVEN TRANSMEMBRANE PROTEIN 1-RELATED"/>
    <property type="match status" value="1"/>
</dbReference>
<dbReference type="Gene3D" id="1.20.1280.290">
    <property type="match status" value="2"/>
</dbReference>
<dbReference type="GO" id="GO:0034486">
    <property type="term" value="P:vacuolar transmembrane transport"/>
    <property type="evidence" value="ECO:0007669"/>
    <property type="project" value="UniProtKB-ARBA"/>
</dbReference>
<dbReference type="FunFam" id="1.20.1280.290:FF:000009">
    <property type="entry name" value="PQ loop repeat family protein"/>
    <property type="match status" value="1"/>
</dbReference>
<dbReference type="InterPro" id="IPR051415">
    <property type="entry name" value="LAAT-1"/>
</dbReference>
<dbReference type="GO" id="GO:0015174">
    <property type="term" value="F:basic amino acid transmembrane transporter activity"/>
    <property type="evidence" value="ECO:0007669"/>
    <property type="project" value="UniProtKB-ARBA"/>
</dbReference>
<dbReference type="GO" id="GO:0098852">
    <property type="term" value="C:lytic vacuole membrane"/>
    <property type="evidence" value="ECO:0007669"/>
    <property type="project" value="UniProtKB-ARBA"/>
</dbReference>
<dbReference type="FunFam" id="1.20.1280.290:FF:000012">
    <property type="entry name" value="Vacuolar membrane PQ loop repeat protein"/>
    <property type="match status" value="1"/>
</dbReference>
<evidence type="ECO:0000256" key="2">
    <source>
        <dbReference type="ARBA" id="ARBA00022692"/>
    </source>
</evidence>
<dbReference type="OrthoDB" id="8048523at2759"/>
<evidence type="ECO:0000313" key="10">
    <source>
        <dbReference type="Proteomes" id="UP000192596"/>
    </source>
</evidence>
<comment type="subcellular location">
    <subcellularLocation>
        <location evidence="1">Membrane</location>
        <topology evidence="1">Multi-pass membrane protein</topology>
    </subcellularLocation>
</comment>
<keyword evidence="2 8" id="KW-0812">Transmembrane</keyword>
<name>A0A1V8SB02_9PEZI</name>